<dbReference type="GO" id="GO:0016787">
    <property type="term" value="F:hydrolase activity"/>
    <property type="evidence" value="ECO:0007669"/>
    <property type="project" value="UniProtKB-KW"/>
</dbReference>
<keyword evidence="2" id="KW-1277">Toxin-antitoxin system</keyword>
<proteinExistence type="inferred from homology"/>
<dbReference type="Pfam" id="PF02452">
    <property type="entry name" value="PemK_toxin"/>
    <property type="match status" value="1"/>
</dbReference>
<reference evidence="4" key="1">
    <citation type="submission" date="2017-11" db="EMBL/GenBank/DDBJ databases">
        <title>Otitis media/interna in a cat caused by the recently described species Corynebacterium provencense.</title>
        <authorList>
            <person name="Kittl S."/>
            <person name="Brodard I."/>
            <person name="Rychener L."/>
            <person name="Jores J."/>
            <person name="Roosje P."/>
            <person name="Gobeli Brawand S."/>
        </authorList>
    </citation>
    <scope>NUCLEOTIDE SEQUENCE [LARGE SCALE GENOMIC DNA]</scope>
    <source>
        <strain evidence="4">17KM38</strain>
    </source>
</reference>
<protein>
    <submittedName>
        <fullName evidence="3">Endoribonuclease MazF3</fullName>
        <ecNumber evidence="3">3.1.-.-</ecNumber>
    </submittedName>
</protein>
<dbReference type="InterPro" id="IPR003477">
    <property type="entry name" value="PemK-like"/>
</dbReference>
<gene>
    <name evidence="3" type="primary">mazF3</name>
    <name evidence="3" type="ORF">Csp1_24710</name>
</gene>
<dbReference type="EC" id="3.1.-.-" evidence="3"/>
<comment type="similarity">
    <text evidence="1">Belongs to the PemK/MazF family.</text>
</comment>
<dbReference type="RefSeq" id="WP_110482204.1">
    <property type="nucleotide sequence ID" value="NZ_CP024988.1"/>
</dbReference>
<evidence type="ECO:0000256" key="1">
    <source>
        <dbReference type="ARBA" id="ARBA00007521"/>
    </source>
</evidence>
<sequence>MREIRLARLERTRPVVILTRDAARAAMTKVTVAPFTSTGKGLHSEVPVGPANGPDDDCAVALDNLPAVPVSVSSSRSTCTTYTPGTP</sequence>
<evidence type="ECO:0000313" key="3">
    <source>
        <dbReference type="EMBL" id="AWT27219.1"/>
    </source>
</evidence>
<dbReference type="SUPFAM" id="SSF50118">
    <property type="entry name" value="Cell growth inhibitor/plasmid maintenance toxic component"/>
    <property type="match status" value="1"/>
</dbReference>
<dbReference type="OrthoDB" id="5419693at2"/>
<accession>A0A2Z3YSE9</accession>
<dbReference type="AlphaFoldDB" id="A0A2Z3YSE9"/>
<evidence type="ECO:0000256" key="2">
    <source>
        <dbReference type="ARBA" id="ARBA00022649"/>
    </source>
</evidence>
<keyword evidence="3" id="KW-0378">Hydrolase</keyword>
<evidence type="ECO:0000313" key="4">
    <source>
        <dbReference type="Proteomes" id="UP000247696"/>
    </source>
</evidence>
<dbReference type="Gene3D" id="2.30.30.110">
    <property type="match status" value="1"/>
</dbReference>
<keyword evidence="4" id="KW-1185">Reference proteome</keyword>
<name>A0A2Z3YSE9_9CORY</name>
<dbReference type="GO" id="GO:0003677">
    <property type="term" value="F:DNA binding"/>
    <property type="evidence" value="ECO:0007669"/>
    <property type="project" value="InterPro"/>
</dbReference>
<dbReference type="EMBL" id="CP024988">
    <property type="protein sequence ID" value="AWT27219.1"/>
    <property type="molecule type" value="Genomic_DNA"/>
</dbReference>
<dbReference type="KEGG" id="cpre:Csp1_24710"/>
<dbReference type="InterPro" id="IPR011067">
    <property type="entry name" value="Plasmid_toxin/cell-grow_inhib"/>
</dbReference>
<dbReference type="Proteomes" id="UP000247696">
    <property type="component" value="Chromosome"/>
</dbReference>
<organism evidence="3 4">
    <name type="scientific">Corynebacterium provencense</name>
    <dbReference type="NCBI Taxonomy" id="1737425"/>
    <lineage>
        <taxon>Bacteria</taxon>
        <taxon>Bacillati</taxon>
        <taxon>Actinomycetota</taxon>
        <taxon>Actinomycetes</taxon>
        <taxon>Mycobacteriales</taxon>
        <taxon>Corynebacteriaceae</taxon>
        <taxon>Corynebacterium</taxon>
    </lineage>
</organism>